<sequence length="586" mass="63180">MSSRSLENKPSVLDDLGIGITSIVWPVSICMAVTVFLVRVLNPTGQTSSSTVFIASAAYNENGNADASSAQKLGGALLNAIIFISVIAATTVVLVILFKYQCYRFIFAYMGFSIASLLFVVTGVLLIQLLQVGNVNVDAFSFCYILWNFSVIGTLGSFFMPVPLLLKQCYMVWIGIMTAFIFTWIPDWTSWVLLVAMALYDIAAVLIPGGPLKMLVELAIEREQALPALIYESRPTEGYRGPNVWRRRRPEDDADVRAQVGQDVEDGQASLLVQQQIMTGRESEQHQQTQMQMQVHQSHDQGLGSEDASGAPLESGLVRQGRPLGEGREDGNSRGNYQELASGSPDSRPNEEAIATTEDLVIPVAEGREDSGDGLGRYNLLLGGLNVPLASSSPQAQQRESVIPGGSTSGNRQPFISEEKADGVAEKGDALFGHGIGTVTPSSGSSGGLSVGGDPDNRDRVSTAPLASGETTPGPQLRAAEEWDNVAEDDEEEVLDMGDGMKLGLGDFIFYSMLVGKAAQYDMMTVFASYIGIIAGLGITLLCLNIYRQALPALPFSIALGVLFYFSTVLVTEQYVVPLTSHYTFY</sequence>
<dbReference type="InterPro" id="IPR006639">
    <property type="entry name" value="Preselin/SPP"/>
</dbReference>
<keyword evidence="7 11" id="KW-0333">Golgi apparatus</keyword>
<dbReference type="Proteomes" id="UP000232323">
    <property type="component" value="Unassembled WGS sequence"/>
</dbReference>
<keyword evidence="4 11" id="KW-0256">Endoplasmic reticulum</keyword>
<organism evidence="13 14">
    <name type="scientific">Chlamydomonas eustigma</name>
    <dbReference type="NCBI Taxonomy" id="1157962"/>
    <lineage>
        <taxon>Eukaryota</taxon>
        <taxon>Viridiplantae</taxon>
        <taxon>Chlorophyta</taxon>
        <taxon>core chlorophytes</taxon>
        <taxon>Chlorophyceae</taxon>
        <taxon>CS clade</taxon>
        <taxon>Chlamydomonadales</taxon>
        <taxon>Chlamydomonadaceae</taxon>
        <taxon>Chlamydomonas</taxon>
    </lineage>
</organism>
<feature type="transmembrane region" description="Helical" evidence="11">
    <location>
        <begin position="12"/>
        <end position="38"/>
    </location>
</feature>
<evidence type="ECO:0000256" key="7">
    <source>
        <dbReference type="ARBA" id="ARBA00023034"/>
    </source>
</evidence>
<dbReference type="InterPro" id="IPR001108">
    <property type="entry name" value="Peptidase_A22A"/>
</dbReference>
<comment type="function">
    <text evidence="9">Probable catalytic subunit of the gamma-secretase complex, an endoprotease complex that catalyzes the intramembrane cleavage of integral membrane proteins such as Notch receptors. Requires the other members of the gamma-secretase complex to have a protease activity.</text>
</comment>
<keyword evidence="2 11" id="KW-0812">Transmembrane</keyword>
<comment type="subunit">
    <text evidence="10">Homodimer. Component of the gamma-secretase complex, a complex composed of a presenilin homodimer, nicastrin, aph1 and pen2.</text>
</comment>
<keyword evidence="8 11" id="KW-0472">Membrane</keyword>
<name>A0A250XIZ2_9CHLO</name>
<gene>
    <name evidence="13" type="ORF">CEUSTIGMA_g10315.t1</name>
</gene>
<protein>
    <recommendedName>
        <fullName evidence="11">Presenilin</fullName>
        <ecNumber evidence="11">3.4.23.-</ecNumber>
    </recommendedName>
</protein>
<dbReference type="GO" id="GO:0006509">
    <property type="term" value="P:membrane protein ectodomain proteolysis"/>
    <property type="evidence" value="ECO:0007669"/>
    <property type="project" value="TreeGrafter"/>
</dbReference>
<feature type="transmembrane region" description="Helical" evidence="11">
    <location>
        <begin position="105"/>
        <end position="127"/>
    </location>
</feature>
<dbReference type="FunFam" id="1.10.472.100:FF:000003">
    <property type="entry name" value="Presenilin"/>
    <property type="match status" value="1"/>
</dbReference>
<evidence type="ECO:0000313" key="13">
    <source>
        <dbReference type="EMBL" id="GAX82889.1"/>
    </source>
</evidence>
<evidence type="ECO:0000256" key="12">
    <source>
        <dbReference type="SAM" id="MobiDB-lite"/>
    </source>
</evidence>
<dbReference type="PANTHER" id="PTHR10202:SF13">
    <property type="entry name" value="PRESENILIN HOMOLOG"/>
    <property type="match status" value="1"/>
</dbReference>
<comment type="caution">
    <text evidence="13">The sequence shown here is derived from an EMBL/GenBank/DDBJ whole genome shotgun (WGS) entry which is preliminary data.</text>
</comment>
<evidence type="ECO:0000256" key="6">
    <source>
        <dbReference type="ARBA" id="ARBA00022989"/>
    </source>
</evidence>
<dbReference type="PRINTS" id="PR01072">
    <property type="entry name" value="PRESENILIN"/>
</dbReference>
<feature type="compositionally biased region" description="Polar residues" evidence="12">
    <location>
        <begin position="333"/>
        <end position="347"/>
    </location>
</feature>
<feature type="compositionally biased region" description="Low complexity" evidence="12">
    <location>
        <begin position="286"/>
        <end position="296"/>
    </location>
</feature>
<comment type="function">
    <text evidence="11">Probable subunit of the gamma-secretase complex, an endoprotease complex that catalyzes the intramembrane cleavage of integral membrane proteins such as Notch receptors.</text>
</comment>
<reference evidence="13 14" key="1">
    <citation type="submission" date="2017-08" db="EMBL/GenBank/DDBJ databases">
        <title>Acidophilic green algal genome provides insights into adaptation to an acidic environment.</title>
        <authorList>
            <person name="Hirooka S."/>
            <person name="Hirose Y."/>
            <person name="Kanesaki Y."/>
            <person name="Higuchi S."/>
            <person name="Fujiwara T."/>
            <person name="Onuma R."/>
            <person name="Era A."/>
            <person name="Ohbayashi R."/>
            <person name="Uzuka A."/>
            <person name="Nozaki H."/>
            <person name="Yoshikawa H."/>
            <person name="Miyagishima S.Y."/>
        </authorList>
    </citation>
    <scope>NUCLEOTIDE SEQUENCE [LARGE SCALE GENOMIC DNA]</scope>
    <source>
        <strain evidence="13 14">NIES-2499</strain>
    </source>
</reference>
<evidence type="ECO:0000256" key="2">
    <source>
        <dbReference type="ARBA" id="ARBA00022692"/>
    </source>
</evidence>
<evidence type="ECO:0000256" key="9">
    <source>
        <dbReference type="ARBA" id="ARBA00053367"/>
    </source>
</evidence>
<feature type="transmembrane region" description="Helical" evidence="11">
    <location>
        <begin position="139"/>
        <end position="162"/>
    </location>
</feature>
<dbReference type="Gene3D" id="1.10.472.100">
    <property type="entry name" value="Presenilin"/>
    <property type="match status" value="1"/>
</dbReference>
<accession>A0A250XIZ2</accession>
<dbReference type="PANTHER" id="PTHR10202">
    <property type="entry name" value="PRESENILIN"/>
    <property type="match status" value="1"/>
</dbReference>
<dbReference type="GO" id="GO:0000139">
    <property type="term" value="C:Golgi membrane"/>
    <property type="evidence" value="ECO:0007669"/>
    <property type="project" value="UniProtKB-SubCell"/>
</dbReference>
<feature type="region of interest" description="Disordered" evidence="12">
    <location>
        <begin position="391"/>
        <end position="413"/>
    </location>
</feature>
<dbReference type="GO" id="GO:0042500">
    <property type="term" value="F:aspartic endopeptidase activity, intramembrane cleaving"/>
    <property type="evidence" value="ECO:0007669"/>
    <property type="project" value="InterPro"/>
</dbReference>
<keyword evidence="11" id="KW-0645">Protease</keyword>
<proteinExistence type="inferred from homology"/>
<feature type="transmembrane region" description="Helical" evidence="11">
    <location>
        <begin position="169"/>
        <end position="185"/>
    </location>
</feature>
<evidence type="ECO:0000256" key="8">
    <source>
        <dbReference type="ARBA" id="ARBA00023136"/>
    </source>
</evidence>
<dbReference type="EC" id="3.4.23.-" evidence="11"/>
<evidence type="ECO:0000256" key="1">
    <source>
        <dbReference type="ARBA" id="ARBA00008604"/>
    </source>
</evidence>
<keyword evidence="3 11" id="KW-0378">Hydrolase</keyword>
<comment type="domain">
    <text evidence="11">The PAL motif is required for normal active site conformation.</text>
</comment>
<evidence type="ECO:0000256" key="4">
    <source>
        <dbReference type="ARBA" id="ARBA00022824"/>
    </source>
</evidence>
<evidence type="ECO:0000256" key="5">
    <source>
        <dbReference type="ARBA" id="ARBA00022976"/>
    </source>
</evidence>
<feature type="transmembrane region" description="Helical" evidence="11">
    <location>
        <begin position="76"/>
        <end position="98"/>
    </location>
</feature>
<keyword evidence="14" id="KW-1185">Reference proteome</keyword>
<dbReference type="InterPro" id="IPR042524">
    <property type="entry name" value="Presenilin_C"/>
</dbReference>
<dbReference type="GO" id="GO:0070765">
    <property type="term" value="C:gamma-secretase complex"/>
    <property type="evidence" value="ECO:0007669"/>
    <property type="project" value="UniProtKB-ARBA"/>
</dbReference>
<comment type="similarity">
    <text evidence="1 11">Belongs to the peptidase A22A family.</text>
</comment>
<evidence type="ECO:0000256" key="3">
    <source>
        <dbReference type="ARBA" id="ARBA00022801"/>
    </source>
</evidence>
<feature type="transmembrane region" description="Helical" evidence="11">
    <location>
        <begin position="553"/>
        <end position="572"/>
    </location>
</feature>
<keyword evidence="5 11" id="KW-0914">Notch signaling pathway</keyword>
<feature type="compositionally biased region" description="Polar residues" evidence="12">
    <location>
        <begin position="391"/>
        <end position="400"/>
    </location>
</feature>
<feature type="region of interest" description="Disordered" evidence="12">
    <location>
        <begin position="438"/>
        <end position="476"/>
    </location>
</feature>
<evidence type="ECO:0000313" key="14">
    <source>
        <dbReference type="Proteomes" id="UP000232323"/>
    </source>
</evidence>
<keyword evidence="6 11" id="KW-1133">Transmembrane helix</keyword>
<evidence type="ECO:0000256" key="11">
    <source>
        <dbReference type="RuleBase" id="RU361148"/>
    </source>
</evidence>
<dbReference type="Pfam" id="PF01080">
    <property type="entry name" value="Presenilin"/>
    <property type="match status" value="2"/>
</dbReference>
<dbReference type="EMBL" id="BEGY01000088">
    <property type="protein sequence ID" value="GAX82889.1"/>
    <property type="molecule type" value="Genomic_DNA"/>
</dbReference>
<dbReference type="AlphaFoldDB" id="A0A250XIZ2"/>
<dbReference type="GO" id="GO:0016485">
    <property type="term" value="P:protein processing"/>
    <property type="evidence" value="ECO:0007669"/>
    <property type="project" value="InterPro"/>
</dbReference>
<feature type="region of interest" description="Disordered" evidence="12">
    <location>
        <begin position="279"/>
        <end position="358"/>
    </location>
</feature>
<evidence type="ECO:0000256" key="10">
    <source>
        <dbReference type="ARBA" id="ARBA00066080"/>
    </source>
</evidence>
<dbReference type="GO" id="GO:0005789">
    <property type="term" value="C:endoplasmic reticulum membrane"/>
    <property type="evidence" value="ECO:0007669"/>
    <property type="project" value="UniProtKB-SubCell"/>
</dbReference>
<dbReference type="STRING" id="1157962.A0A250XIZ2"/>
<dbReference type="SMART" id="SM00730">
    <property type="entry name" value="PSN"/>
    <property type="match status" value="1"/>
</dbReference>
<comment type="subcellular location">
    <subcellularLocation>
        <location evidence="11">Endoplasmic reticulum membrane</location>
        <topology evidence="11">Multi-pass membrane protein</topology>
    </subcellularLocation>
    <subcellularLocation>
        <location evidence="11">Golgi apparatus membrane</location>
        <topology evidence="11">Multi-pass membrane protein</topology>
    </subcellularLocation>
</comment>
<dbReference type="GO" id="GO:0044351">
    <property type="term" value="P:macropinocytosis"/>
    <property type="evidence" value="ECO:0007669"/>
    <property type="project" value="UniProtKB-ARBA"/>
</dbReference>
<dbReference type="OrthoDB" id="20287at2759"/>
<dbReference type="GO" id="GO:0007219">
    <property type="term" value="P:Notch signaling pathway"/>
    <property type="evidence" value="ECO:0007669"/>
    <property type="project" value="UniProtKB-KW"/>
</dbReference>
<feature type="transmembrane region" description="Helical" evidence="11">
    <location>
        <begin position="527"/>
        <end position="547"/>
    </location>
</feature>